<protein>
    <submittedName>
        <fullName evidence="2">Nucleoside-diphosphate sugar epimerase</fullName>
    </submittedName>
</protein>
<evidence type="ECO:0000313" key="3">
    <source>
        <dbReference type="Proteomes" id="UP000289372"/>
    </source>
</evidence>
<gene>
    <name evidence="2" type="ORF">DB769_01150</name>
</gene>
<comment type="caution">
    <text evidence="2">The sequence shown here is derived from an EMBL/GenBank/DDBJ whole genome shotgun (WGS) entry which is preliminary data.</text>
</comment>
<dbReference type="EMBL" id="PUUL01000007">
    <property type="protein sequence ID" value="RXD57300.1"/>
    <property type="molecule type" value="Genomic_DNA"/>
</dbReference>
<name>A0AAQ0YSM8_XANPE</name>
<proteinExistence type="predicted"/>
<organism evidence="2 3">
    <name type="scientific">Xanthomonas perforans</name>
    <dbReference type="NCBI Taxonomy" id="442694"/>
    <lineage>
        <taxon>Bacteria</taxon>
        <taxon>Pseudomonadati</taxon>
        <taxon>Pseudomonadota</taxon>
        <taxon>Gammaproteobacteria</taxon>
        <taxon>Lysobacterales</taxon>
        <taxon>Lysobacteraceae</taxon>
        <taxon>Xanthomonas</taxon>
    </lineage>
</organism>
<dbReference type="InterPro" id="IPR051207">
    <property type="entry name" value="ComplexI_NDUFA9_subunit"/>
</dbReference>
<sequence length="316" mass="33732">MPHSLCCRHACIDNCPVTAANPAPSTAASAPRALVFGGSGQIGERLLIRLLSSRWQVTAWSRQPRAARSGLIWRQGDLAVPAAAGEAFEVIFSCGPLDHFARWYAENPVVAPRIVAFGSTSVEVKEHSIDAAERDVAQRLATAEQALFSAARARGASATVLRPTLVYGAGRDKTLTQIAGLAQRTGAFVLPANATGLRQPVHVEDLASAALAVVGQPATQQRSYAVGGGEVLAYTQMVERVLEALPRPARLYQVPPSLFGLALTAAQRLGRLRGLNAAALQRMREDLVFDLEPARRDFGYAPRAFRPLPEELGIGA</sequence>
<feature type="domain" description="NAD-dependent epimerase/dehydratase" evidence="1">
    <location>
        <begin position="33"/>
        <end position="89"/>
    </location>
</feature>
<feature type="domain" description="NAD-dependent epimerase/dehydratase" evidence="1">
    <location>
        <begin position="142"/>
        <end position="227"/>
    </location>
</feature>
<dbReference type="PANTHER" id="PTHR12126:SF11">
    <property type="entry name" value="NADH DEHYDROGENASE [UBIQUINONE] 1 ALPHA SUBCOMPLEX SUBUNIT 9, MITOCHONDRIAL"/>
    <property type="match status" value="1"/>
</dbReference>
<evidence type="ECO:0000259" key="1">
    <source>
        <dbReference type="Pfam" id="PF01370"/>
    </source>
</evidence>
<reference evidence="2 3" key="1">
    <citation type="submission" date="2018-02" db="EMBL/GenBank/DDBJ databases">
        <title>Characterization of Xanthomonas diversity in transplant houses and field plants.</title>
        <authorList>
            <person name="Abrahamian P."/>
            <person name="Timilsina S."/>
            <person name="Minsavage G.V."/>
            <person name="Goss E.M."/>
            <person name="Jones J.B."/>
            <person name="Vallad G.E."/>
        </authorList>
    </citation>
    <scope>NUCLEOTIDE SEQUENCE [LARGE SCALE GENOMIC DNA]</scope>
    <source>
        <strain evidence="2 3">GEV2132</strain>
    </source>
</reference>
<accession>A0AAQ0YSM8</accession>
<dbReference type="SUPFAM" id="SSF51735">
    <property type="entry name" value="NAD(P)-binding Rossmann-fold domains"/>
    <property type="match status" value="1"/>
</dbReference>
<dbReference type="GO" id="GO:0044877">
    <property type="term" value="F:protein-containing complex binding"/>
    <property type="evidence" value="ECO:0007669"/>
    <property type="project" value="TreeGrafter"/>
</dbReference>
<dbReference type="PANTHER" id="PTHR12126">
    <property type="entry name" value="NADH-UBIQUINONE OXIDOREDUCTASE 39 KDA SUBUNIT-RELATED"/>
    <property type="match status" value="1"/>
</dbReference>
<dbReference type="AlphaFoldDB" id="A0AAQ0YSM8"/>
<dbReference type="Gene3D" id="3.40.50.720">
    <property type="entry name" value="NAD(P)-binding Rossmann-like Domain"/>
    <property type="match status" value="2"/>
</dbReference>
<evidence type="ECO:0000313" key="2">
    <source>
        <dbReference type="EMBL" id="RXD57300.1"/>
    </source>
</evidence>
<dbReference type="InterPro" id="IPR036291">
    <property type="entry name" value="NAD(P)-bd_dom_sf"/>
</dbReference>
<dbReference type="Proteomes" id="UP000289372">
    <property type="component" value="Unassembled WGS sequence"/>
</dbReference>
<dbReference type="Pfam" id="PF01370">
    <property type="entry name" value="Epimerase"/>
    <property type="match status" value="2"/>
</dbReference>
<dbReference type="InterPro" id="IPR001509">
    <property type="entry name" value="Epimerase_deHydtase"/>
</dbReference>